<comment type="caution">
    <text evidence="2">The sequence shown here is derived from an EMBL/GenBank/DDBJ whole genome shotgun (WGS) entry which is preliminary data.</text>
</comment>
<evidence type="ECO:0000256" key="1">
    <source>
        <dbReference type="SAM" id="Phobius"/>
    </source>
</evidence>
<feature type="transmembrane region" description="Helical" evidence="1">
    <location>
        <begin position="34"/>
        <end position="51"/>
    </location>
</feature>
<feature type="transmembrane region" description="Helical" evidence="1">
    <location>
        <begin position="150"/>
        <end position="172"/>
    </location>
</feature>
<keyword evidence="1" id="KW-0812">Transmembrane</keyword>
<reference evidence="2 3" key="1">
    <citation type="submission" date="2024-09" db="EMBL/GenBank/DDBJ databases">
        <title>The Natural Products Discovery Center: Release of the First 8490 Sequenced Strains for Exploring Actinobacteria Biosynthetic Diversity.</title>
        <authorList>
            <person name="Kalkreuter E."/>
            <person name="Kautsar S.A."/>
            <person name="Yang D."/>
            <person name="Bader C.D."/>
            <person name="Teijaro C.N."/>
            <person name="Fluegel L."/>
            <person name="Davis C.M."/>
            <person name="Simpson J.R."/>
            <person name="Lauterbach L."/>
            <person name="Steele A.D."/>
            <person name="Gui C."/>
            <person name="Meng S."/>
            <person name="Li G."/>
            <person name="Viehrig K."/>
            <person name="Ye F."/>
            <person name="Su P."/>
            <person name="Kiefer A.F."/>
            <person name="Nichols A."/>
            <person name="Cepeda A.J."/>
            <person name="Yan W."/>
            <person name="Fan B."/>
            <person name="Jiang Y."/>
            <person name="Adhikari A."/>
            <person name="Zheng C.-J."/>
            <person name="Schuster L."/>
            <person name="Cowan T.M."/>
            <person name="Smanski M.J."/>
            <person name="Chevrette M.G."/>
            <person name="De Carvalho L.P.S."/>
            <person name="Shen B."/>
        </authorList>
    </citation>
    <scope>NUCLEOTIDE SEQUENCE [LARGE SCALE GENOMIC DNA]</scope>
    <source>
        <strain evidence="2 3">NPDC058753</strain>
    </source>
</reference>
<protein>
    <recommendedName>
        <fullName evidence="4">Integral membrane protein</fullName>
    </recommendedName>
</protein>
<feature type="transmembrane region" description="Helical" evidence="1">
    <location>
        <begin position="126"/>
        <end position="144"/>
    </location>
</feature>
<keyword evidence="3" id="KW-1185">Reference proteome</keyword>
<evidence type="ECO:0000313" key="2">
    <source>
        <dbReference type="EMBL" id="MFE1356919.1"/>
    </source>
</evidence>
<dbReference type="EMBL" id="JBHYPX010000111">
    <property type="protein sequence ID" value="MFE1356919.1"/>
    <property type="molecule type" value="Genomic_DNA"/>
</dbReference>
<evidence type="ECO:0008006" key="4">
    <source>
        <dbReference type="Google" id="ProtNLM"/>
    </source>
</evidence>
<dbReference type="RefSeq" id="WP_380328026.1">
    <property type="nucleotide sequence ID" value="NZ_JBHYPW010000044.1"/>
</dbReference>
<dbReference type="Proteomes" id="UP001599542">
    <property type="component" value="Unassembled WGS sequence"/>
</dbReference>
<keyword evidence="1" id="KW-1133">Transmembrane helix</keyword>
<evidence type="ECO:0000313" key="3">
    <source>
        <dbReference type="Proteomes" id="UP001599542"/>
    </source>
</evidence>
<proteinExistence type="predicted"/>
<organism evidence="2 3">
    <name type="scientific">Kitasatospora phosalacinea</name>
    <dbReference type="NCBI Taxonomy" id="2065"/>
    <lineage>
        <taxon>Bacteria</taxon>
        <taxon>Bacillati</taxon>
        <taxon>Actinomycetota</taxon>
        <taxon>Actinomycetes</taxon>
        <taxon>Kitasatosporales</taxon>
        <taxon>Streptomycetaceae</taxon>
        <taxon>Kitasatospora</taxon>
    </lineage>
</organism>
<name>A0ABW6GWG8_9ACTN</name>
<sequence>MTFTDDVTESKVLLAEYDCLKEEQKTRIGFRDNLLYFTLAAATAVVAITVQSKQPPLLLTVPAICLILGWTYLVNDEKISAIGCYVRDLLGPRLGELTSANGTVFGWEVYHRGVAGHAVRKRLQTAVDLFTYLVLPMVCTIAFWCSPTAQVLSVLASLMQTLALAVLGWQFLRRTER</sequence>
<accession>A0ABW6GWG8</accession>
<feature type="transmembrane region" description="Helical" evidence="1">
    <location>
        <begin position="57"/>
        <end position="74"/>
    </location>
</feature>
<gene>
    <name evidence="2" type="ORF">ACFW6T_33650</name>
</gene>
<keyword evidence="1" id="KW-0472">Membrane</keyword>